<organism evidence="3 4">
    <name type="scientific">Candidatus Portnoybacteria bacterium CG23_combo_of_CG06-09_8_20_14_all_37_13</name>
    <dbReference type="NCBI Taxonomy" id="1974819"/>
    <lineage>
        <taxon>Bacteria</taxon>
        <taxon>Candidatus Portnoyibacteriota</taxon>
    </lineage>
</organism>
<keyword evidence="1" id="KW-0472">Membrane</keyword>
<dbReference type="Proteomes" id="UP000231480">
    <property type="component" value="Unassembled WGS sequence"/>
</dbReference>
<dbReference type="Gene3D" id="3.60.15.10">
    <property type="entry name" value="Ribonuclease Z/Hydroxyacylglutathione hydrolase-like"/>
    <property type="match status" value="1"/>
</dbReference>
<dbReference type="InterPro" id="IPR052159">
    <property type="entry name" value="Competence_DNA_uptake"/>
</dbReference>
<sequence>MLKKQKLAYSILVILLTAAVLVWLAIFGQTSDNLLKVYFFDVGQGDSIFIETPAGRQVLIDGGPDKTVLEELNQVMPFHDRTIDLVILTHPDADHITGLIEVLEYYQVGHILTGGFQKETVVYQKWQEIINRKNIPLTLAQAGQKIIFPTGLILEILWPEQSLMESLAKKANDASVVGRLIYGQTEFLLTGDIERGIENYLVSHCSIEELESDILKVPHHGSRTSTGREFLKAVNPQIAVISVGRENHYGHPHPDILERLKDVFVYRTDQNGRIQISTNGVWFKVKTAK</sequence>
<evidence type="ECO:0000256" key="1">
    <source>
        <dbReference type="SAM" id="Phobius"/>
    </source>
</evidence>
<name>A0A2G9YCU6_9BACT</name>
<dbReference type="SUPFAM" id="SSF56281">
    <property type="entry name" value="Metallo-hydrolase/oxidoreductase"/>
    <property type="match status" value="1"/>
</dbReference>
<dbReference type="EMBL" id="PCRH01000045">
    <property type="protein sequence ID" value="PIP17056.1"/>
    <property type="molecule type" value="Genomic_DNA"/>
</dbReference>
<dbReference type="Pfam" id="PF00753">
    <property type="entry name" value="Lactamase_B"/>
    <property type="match status" value="1"/>
</dbReference>
<dbReference type="InterPro" id="IPR001279">
    <property type="entry name" value="Metallo-B-lactamas"/>
</dbReference>
<evidence type="ECO:0000259" key="2">
    <source>
        <dbReference type="SMART" id="SM00849"/>
    </source>
</evidence>
<dbReference type="InterPro" id="IPR035681">
    <property type="entry name" value="ComA-like_MBL"/>
</dbReference>
<feature type="transmembrane region" description="Helical" evidence="1">
    <location>
        <begin position="7"/>
        <end position="26"/>
    </location>
</feature>
<comment type="caution">
    <text evidence="3">The sequence shown here is derived from an EMBL/GenBank/DDBJ whole genome shotgun (WGS) entry which is preliminary data.</text>
</comment>
<evidence type="ECO:0000313" key="4">
    <source>
        <dbReference type="Proteomes" id="UP000231480"/>
    </source>
</evidence>
<keyword evidence="1" id="KW-1133">Transmembrane helix</keyword>
<dbReference type="InterPro" id="IPR036866">
    <property type="entry name" value="RibonucZ/Hydroxyglut_hydro"/>
</dbReference>
<keyword evidence="1" id="KW-0812">Transmembrane</keyword>
<dbReference type="PANTHER" id="PTHR30619:SF1">
    <property type="entry name" value="RECOMBINATION PROTEIN 2"/>
    <property type="match status" value="1"/>
</dbReference>
<feature type="domain" description="Metallo-beta-lactamase" evidence="2">
    <location>
        <begin position="44"/>
        <end position="245"/>
    </location>
</feature>
<dbReference type="CDD" id="cd07731">
    <property type="entry name" value="ComA-like_MBL-fold"/>
    <property type="match status" value="1"/>
</dbReference>
<evidence type="ECO:0000313" key="3">
    <source>
        <dbReference type="EMBL" id="PIP17056.1"/>
    </source>
</evidence>
<protein>
    <recommendedName>
        <fullName evidence="2">Metallo-beta-lactamase domain-containing protein</fullName>
    </recommendedName>
</protein>
<proteinExistence type="predicted"/>
<reference evidence="3 4" key="1">
    <citation type="submission" date="2017-09" db="EMBL/GenBank/DDBJ databases">
        <title>Depth-based differentiation of microbial function through sediment-hosted aquifers and enrichment of novel symbionts in the deep terrestrial subsurface.</title>
        <authorList>
            <person name="Probst A.J."/>
            <person name="Ladd B."/>
            <person name="Jarett J.K."/>
            <person name="Geller-Mcgrath D.E."/>
            <person name="Sieber C.M."/>
            <person name="Emerson J.B."/>
            <person name="Anantharaman K."/>
            <person name="Thomas B.C."/>
            <person name="Malmstrom R."/>
            <person name="Stieglmeier M."/>
            <person name="Klingl A."/>
            <person name="Woyke T."/>
            <person name="Ryan C.M."/>
            <person name="Banfield J.F."/>
        </authorList>
    </citation>
    <scope>NUCLEOTIDE SEQUENCE [LARGE SCALE GENOMIC DNA]</scope>
    <source>
        <strain evidence="3">CG23_combo_of_CG06-09_8_20_14_all_37_13</strain>
    </source>
</reference>
<dbReference type="SMART" id="SM00849">
    <property type="entry name" value="Lactamase_B"/>
    <property type="match status" value="1"/>
</dbReference>
<gene>
    <name evidence="3" type="ORF">COX44_02040</name>
</gene>
<dbReference type="PANTHER" id="PTHR30619">
    <property type="entry name" value="DNA INTERNALIZATION/COMPETENCE PROTEIN COMEC/REC2"/>
    <property type="match status" value="1"/>
</dbReference>
<dbReference type="AlphaFoldDB" id="A0A2G9YCU6"/>
<accession>A0A2G9YCU6</accession>